<reference evidence="1 2" key="1">
    <citation type="submission" date="2016-10" db="EMBL/GenBank/DDBJ databases">
        <title>Genome sequence of the basidiomycete white-rot fungus Trametes pubescens.</title>
        <authorList>
            <person name="Makela M.R."/>
            <person name="Granchi Z."/>
            <person name="Peng M."/>
            <person name="De Vries R.P."/>
            <person name="Grigoriev I."/>
            <person name="Riley R."/>
            <person name="Hilden K."/>
        </authorList>
    </citation>
    <scope>NUCLEOTIDE SEQUENCE [LARGE SCALE GENOMIC DNA]</scope>
    <source>
        <strain evidence="1 2">FBCC735</strain>
    </source>
</reference>
<evidence type="ECO:0000313" key="1">
    <source>
        <dbReference type="EMBL" id="OJT03568.1"/>
    </source>
</evidence>
<dbReference type="AlphaFoldDB" id="A0A1M2V7J0"/>
<dbReference type="Proteomes" id="UP000184267">
    <property type="component" value="Unassembled WGS sequence"/>
</dbReference>
<accession>A0A1M2V7J0</accession>
<evidence type="ECO:0000313" key="2">
    <source>
        <dbReference type="Proteomes" id="UP000184267"/>
    </source>
</evidence>
<gene>
    <name evidence="1" type="ORF">TRAPUB_5744</name>
</gene>
<comment type="caution">
    <text evidence="1">The sequence shown here is derived from an EMBL/GenBank/DDBJ whole genome shotgun (WGS) entry which is preliminary data.</text>
</comment>
<protein>
    <submittedName>
        <fullName evidence="1">Uncharacterized protein</fullName>
    </submittedName>
</protein>
<sequence length="180" mass="19739">MTATPVWFLGRYTAPGLASAPRAPDAALLAAISQEPPHIQAGDGQCRGQVDIRPPVPCHATHLVEIRYAESDPLELEFCADAWDDEQFRHIGSTDSRLNIMRAHRYGATFDYENSYGRVEREEQIRRQAQFAIASGTIASAANVFAHSVAPSVEHVCFLVPLWNWTPPGGRSVCGAGIRI</sequence>
<dbReference type="EMBL" id="MNAD01001604">
    <property type="protein sequence ID" value="OJT03568.1"/>
    <property type="molecule type" value="Genomic_DNA"/>
</dbReference>
<keyword evidence="2" id="KW-1185">Reference proteome</keyword>
<name>A0A1M2V7J0_TRAPU</name>
<organism evidence="1 2">
    <name type="scientific">Trametes pubescens</name>
    <name type="common">White-rot fungus</name>
    <dbReference type="NCBI Taxonomy" id="154538"/>
    <lineage>
        <taxon>Eukaryota</taxon>
        <taxon>Fungi</taxon>
        <taxon>Dikarya</taxon>
        <taxon>Basidiomycota</taxon>
        <taxon>Agaricomycotina</taxon>
        <taxon>Agaricomycetes</taxon>
        <taxon>Polyporales</taxon>
        <taxon>Polyporaceae</taxon>
        <taxon>Trametes</taxon>
    </lineage>
</organism>
<proteinExistence type="predicted"/>